<dbReference type="PANTHER" id="PTHR30582:SF2">
    <property type="entry name" value="L,D-TRANSPEPTIDASE YCIB-RELATED"/>
    <property type="match status" value="1"/>
</dbReference>
<comment type="pathway">
    <text evidence="1 13">Cell wall biogenesis; peptidoglycan biosynthesis.</text>
</comment>
<dbReference type="EMBL" id="AP035881">
    <property type="protein sequence ID" value="BFP45965.1"/>
    <property type="molecule type" value="Genomic_DNA"/>
</dbReference>
<dbReference type="Pfam" id="PF17964">
    <property type="entry name" value="Big_10"/>
    <property type="match status" value="1"/>
</dbReference>
<evidence type="ECO:0000256" key="8">
    <source>
        <dbReference type="ARBA" id="ARBA00023139"/>
    </source>
</evidence>
<dbReference type="Gene3D" id="2.60.40.3780">
    <property type="match status" value="1"/>
</dbReference>
<feature type="active site" description="Proton donor/acceptor" evidence="13">
    <location>
        <position position="360"/>
    </location>
</feature>
<evidence type="ECO:0000256" key="4">
    <source>
        <dbReference type="ARBA" id="ARBA00022729"/>
    </source>
</evidence>
<keyword evidence="5 13" id="KW-0133">Cell shape</keyword>
<evidence type="ECO:0000259" key="15">
    <source>
        <dbReference type="PROSITE" id="PS52029"/>
    </source>
</evidence>
<dbReference type="InterPro" id="IPR038063">
    <property type="entry name" value="Transpep_catalytic_dom"/>
</dbReference>
<dbReference type="SUPFAM" id="SSF141523">
    <property type="entry name" value="L,D-transpeptidase catalytic domain-like"/>
    <property type="match status" value="1"/>
</dbReference>
<evidence type="ECO:0000256" key="12">
    <source>
        <dbReference type="ARBA" id="ARBA00060592"/>
    </source>
</evidence>
<dbReference type="InterPro" id="IPR050979">
    <property type="entry name" value="LD-transpeptidase"/>
</dbReference>
<evidence type="ECO:0000313" key="16">
    <source>
        <dbReference type="EMBL" id="BFP45965.1"/>
    </source>
</evidence>
<gene>
    <name evidence="16" type="ORF">KCMC57_23330</name>
</gene>
<dbReference type="GO" id="GO:0005576">
    <property type="term" value="C:extracellular region"/>
    <property type="evidence" value="ECO:0007669"/>
    <property type="project" value="TreeGrafter"/>
</dbReference>
<keyword evidence="8" id="KW-0564">Palmitate</keyword>
<sequence>MKPVQAADAAIVRTQGAAERRAKRARLAGVALVMGSVLLLTAGCSGSGSDDKAKGAAGTGAASAAGGDGAASAAASPSAPKNSAAVLTVTPKDGAEDVNPNDALNVAVAGGTLTAVEVTDKNGKPVAGAITADGLSWKPSAPLTVGMVYKVSAQAKDAAGLVAASTSSFTTLTPAKTASVNDNITDNGTYGVGMIVSVSFGKPVKNKDAVLKGITFEDSNHTVVKGHWFSPQRLDFRPESYWKSGTKVTIKYRLKNVEVSPGVYGDVDRDEPFTIGRSQISVADAATHQMTVTRDGAVKTIPITAGDDQNPSWNGTMVISSKEKVTRMNSATVSNIQGSEYDISDVPHAMRLTASGTYVHGNYWGNAFGKSNASHGCVSMADTKGGDDASTAGKYFADSIVGDVVKIQNSKGKTVSPDNGLSGWTLPWSAW</sequence>
<dbReference type="AlphaFoldDB" id="A0AB33JVD3"/>
<dbReference type="PROSITE" id="PS52029">
    <property type="entry name" value="LD_TPASE"/>
    <property type="match status" value="1"/>
</dbReference>
<dbReference type="FunFam" id="2.40.440.10:FF:000005">
    <property type="entry name" value="L,D-transpeptidase 2"/>
    <property type="match status" value="1"/>
</dbReference>
<dbReference type="GO" id="GO:0071972">
    <property type="term" value="F:peptidoglycan L,D-transpeptidase activity"/>
    <property type="evidence" value="ECO:0007669"/>
    <property type="project" value="TreeGrafter"/>
</dbReference>
<dbReference type="GO" id="GO:0008360">
    <property type="term" value="P:regulation of cell shape"/>
    <property type="evidence" value="ECO:0007669"/>
    <property type="project" value="UniProtKB-UniRule"/>
</dbReference>
<evidence type="ECO:0000256" key="7">
    <source>
        <dbReference type="ARBA" id="ARBA00023136"/>
    </source>
</evidence>
<keyword evidence="6 13" id="KW-0573">Peptidoglycan synthesis</keyword>
<dbReference type="CDD" id="cd16913">
    <property type="entry name" value="YkuD_like"/>
    <property type="match status" value="1"/>
</dbReference>
<dbReference type="PANTHER" id="PTHR30582">
    <property type="entry name" value="L,D-TRANSPEPTIDASE"/>
    <property type="match status" value="1"/>
</dbReference>
<dbReference type="GO" id="GO:0071555">
    <property type="term" value="P:cell wall organization"/>
    <property type="evidence" value="ECO:0007669"/>
    <property type="project" value="UniProtKB-UniRule"/>
</dbReference>
<feature type="domain" description="L,D-TPase catalytic" evidence="15">
    <location>
        <begin position="279"/>
        <end position="408"/>
    </location>
</feature>
<evidence type="ECO:0000256" key="3">
    <source>
        <dbReference type="ARBA" id="ARBA00022679"/>
    </source>
</evidence>
<keyword evidence="7 14" id="KW-0472">Membrane</keyword>
<dbReference type="Gene3D" id="2.40.440.10">
    <property type="entry name" value="L,D-transpeptidase catalytic domain-like"/>
    <property type="match status" value="1"/>
</dbReference>
<dbReference type="GO" id="GO:0016746">
    <property type="term" value="F:acyltransferase activity"/>
    <property type="evidence" value="ECO:0007669"/>
    <property type="project" value="UniProtKB-KW"/>
</dbReference>
<proteinExistence type="predicted"/>
<name>A0AB33JVD3_9ACTN</name>
<feature type="active site" description="Nucleophile" evidence="13">
    <location>
        <position position="377"/>
    </location>
</feature>
<evidence type="ECO:0000256" key="10">
    <source>
        <dbReference type="ARBA" id="ARBA00023315"/>
    </source>
</evidence>
<keyword evidence="14" id="KW-1133">Transmembrane helix</keyword>
<comment type="pathway">
    <text evidence="12">Glycan biosynthesis.</text>
</comment>
<keyword evidence="14" id="KW-0812">Transmembrane</keyword>
<keyword evidence="10" id="KW-0012">Acyltransferase</keyword>
<dbReference type="RefSeq" id="WP_407988418.1">
    <property type="nucleotide sequence ID" value="NZ_AP035881.2"/>
</dbReference>
<accession>A0AB33JVD3</accession>
<evidence type="ECO:0000256" key="13">
    <source>
        <dbReference type="PROSITE-ProRule" id="PRU01373"/>
    </source>
</evidence>
<evidence type="ECO:0000256" key="14">
    <source>
        <dbReference type="SAM" id="Phobius"/>
    </source>
</evidence>
<protein>
    <submittedName>
        <fullName evidence="16">Ig-like domain-containing protein</fullName>
    </submittedName>
</protein>
<dbReference type="Gene3D" id="2.60.40.3710">
    <property type="match status" value="1"/>
</dbReference>
<dbReference type="InterPro" id="IPR041280">
    <property type="entry name" value="Big_10"/>
</dbReference>
<keyword evidence="4" id="KW-0732">Signal</keyword>
<feature type="transmembrane region" description="Helical" evidence="14">
    <location>
        <begin position="25"/>
        <end position="43"/>
    </location>
</feature>
<reference evidence="16" key="1">
    <citation type="submission" date="2024-07" db="EMBL/GenBank/DDBJ databases">
        <title>Complete genome sequences of cellulolytic bacteria, Kitasatospora sp. CMC57 and Streptomyces sp. CMC78, isolated from Japanese agricultural soil.</title>
        <authorList>
            <person name="Hashimoto T."/>
            <person name="Ito M."/>
            <person name="Iwamoto M."/>
            <person name="Fukahori D."/>
            <person name="Shoda T."/>
            <person name="Sakoda M."/>
            <person name="Morohoshi T."/>
            <person name="Mitsuboshi M."/>
            <person name="Nishizawa T."/>
        </authorList>
    </citation>
    <scope>NUCLEOTIDE SEQUENCE</scope>
    <source>
        <strain evidence="16">CMC57</strain>
    </source>
</reference>
<evidence type="ECO:0000256" key="11">
    <source>
        <dbReference type="ARBA" id="ARBA00023316"/>
    </source>
</evidence>
<dbReference type="Pfam" id="PF03734">
    <property type="entry name" value="YkuD"/>
    <property type="match status" value="1"/>
</dbReference>
<keyword evidence="11 13" id="KW-0961">Cell wall biogenesis/degradation</keyword>
<dbReference type="FunFam" id="2.60.40.3780:FF:000001">
    <property type="entry name" value="L,D-transpeptidase 2"/>
    <property type="match status" value="1"/>
</dbReference>
<dbReference type="GO" id="GO:0018104">
    <property type="term" value="P:peptidoglycan-protein cross-linking"/>
    <property type="evidence" value="ECO:0007669"/>
    <property type="project" value="TreeGrafter"/>
</dbReference>
<dbReference type="InterPro" id="IPR005490">
    <property type="entry name" value="LD_TPept_cat_dom"/>
</dbReference>
<evidence type="ECO:0000256" key="9">
    <source>
        <dbReference type="ARBA" id="ARBA00023288"/>
    </source>
</evidence>
<evidence type="ECO:0000256" key="2">
    <source>
        <dbReference type="ARBA" id="ARBA00022475"/>
    </source>
</evidence>
<evidence type="ECO:0000256" key="6">
    <source>
        <dbReference type="ARBA" id="ARBA00022984"/>
    </source>
</evidence>
<keyword evidence="2" id="KW-1003">Cell membrane</keyword>
<evidence type="ECO:0000256" key="1">
    <source>
        <dbReference type="ARBA" id="ARBA00004752"/>
    </source>
</evidence>
<keyword evidence="9" id="KW-0449">Lipoprotein</keyword>
<evidence type="ECO:0000256" key="5">
    <source>
        <dbReference type="ARBA" id="ARBA00022960"/>
    </source>
</evidence>
<keyword evidence="3" id="KW-0808">Transferase</keyword>
<organism evidence="16">
    <name type="scientific">Kitasatospora sp. CMC57</name>
    <dbReference type="NCBI Taxonomy" id="3231513"/>
    <lineage>
        <taxon>Bacteria</taxon>
        <taxon>Bacillati</taxon>
        <taxon>Actinomycetota</taxon>
        <taxon>Actinomycetes</taxon>
        <taxon>Kitasatosporales</taxon>
        <taxon>Streptomycetaceae</taxon>
        <taxon>Kitasatospora</taxon>
    </lineage>
</organism>